<reference evidence="2 3" key="1">
    <citation type="submission" date="2014-04" db="EMBL/GenBank/DDBJ databases">
        <authorList>
            <consortium name="DOE Joint Genome Institute"/>
            <person name="Kuo A."/>
            <person name="Kohler A."/>
            <person name="Costa M.D."/>
            <person name="Nagy L.G."/>
            <person name="Floudas D."/>
            <person name="Copeland A."/>
            <person name="Barry K.W."/>
            <person name="Cichocki N."/>
            <person name="Veneault-Fourrey C."/>
            <person name="LaButti K."/>
            <person name="Lindquist E.A."/>
            <person name="Lipzen A."/>
            <person name="Lundell T."/>
            <person name="Morin E."/>
            <person name="Murat C."/>
            <person name="Sun H."/>
            <person name="Tunlid A."/>
            <person name="Henrissat B."/>
            <person name="Grigoriev I.V."/>
            <person name="Hibbett D.S."/>
            <person name="Martin F."/>
            <person name="Nordberg H.P."/>
            <person name="Cantor M.N."/>
            <person name="Hua S.X."/>
        </authorList>
    </citation>
    <scope>NUCLEOTIDE SEQUENCE [LARGE SCALE GENOMIC DNA]</scope>
    <source>
        <strain evidence="2 3">Marx 270</strain>
    </source>
</reference>
<keyword evidence="3" id="KW-1185">Reference proteome</keyword>
<accession>A0A0C3PFY0</accession>
<name>A0A0C3PFY0_PISTI</name>
<dbReference type="EMBL" id="KN831962">
    <property type="protein sequence ID" value="KIO06824.1"/>
    <property type="molecule type" value="Genomic_DNA"/>
</dbReference>
<proteinExistence type="predicted"/>
<protein>
    <submittedName>
        <fullName evidence="2">Uncharacterized protein</fullName>
    </submittedName>
</protein>
<evidence type="ECO:0000256" key="1">
    <source>
        <dbReference type="SAM" id="MobiDB-lite"/>
    </source>
</evidence>
<gene>
    <name evidence="2" type="ORF">M404DRAFT_8738</name>
</gene>
<evidence type="ECO:0000313" key="2">
    <source>
        <dbReference type="EMBL" id="KIO06824.1"/>
    </source>
</evidence>
<evidence type="ECO:0000313" key="3">
    <source>
        <dbReference type="Proteomes" id="UP000054217"/>
    </source>
</evidence>
<sequence length="103" mass="11341">MYVSLQPMRNSHHAKSRRPNTGKGADLGTCSPVAKCGNPTGGAAVASWLTGLKESFQASLLLLQLIRLVPIFREYEEGFFPAGSRPRFDLLQHEAFDPRRVGD</sequence>
<organism evidence="2 3">
    <name type="scientific">Pisolithus tinctorius Marx 270</name>
    <dbReference type="NCBI Taxonomy" id="870435"/>
    <lineage>
        <taxon>Eukaryota</taxon>
        <taxon>Fungi</taxon>
        <taxon>Dikarya</taxon>
        <taxon>Basidiomycota</taxon>
        <taxon>Agaricomycotina</taxon>
        <taxon>Agaricomycetes</taxon>
        <taxon>Agaricomycetidae</taxon>
        <taxon>Boletales</taxon>
        <taxon>Sclerodermatineae</taxon>
        <taxon>Pisolithaceae</taxon>
        <taxon>Pisolithus</taxon>
    </lineage>
</organism>
<reference evidence="3" key="2">
    <citation type="submission" date="2015-01" db="EMBL/GenBank/DDBJ databases">
        <title>Evolutionary Origins and Diversification of the Mycorrhizal Mutualists.</title>
        <authorList>
            <consortium name="DOE Joint Genome Institute"/>
            <consortium name="Mycorrhizal Genomics Consortium"/>
            <person name="Kohler A."/>
            <person name="Kuo A."/>
            <person name="Nagy L.G."/>
            <person name="Floudas D."/>
            <person name="Copeland A."/>
            <person name="Barry K.W."/>
            <person name="Cichocki N."/>
            <person name="Veneault-Fourrey C."/>
            <person name="LaButti K."/>
            <person name="Lindquist E.A."/>
            <person name="Lipzen A."/>
            <person name="Lundell T."/>
            <person name="Morin E."/>
            <person name="Murat C."/>
            <person name="Riley R."/>
            <person name="Ohm R."/>
            <person name="Sun H."/>
            <person name="Tunlid A."/>
            <person name="Henrissat B."/>
            <person name="Grigoriev I.V."/>
            <person name="Hibbett D.S."/>
            <person name="Martin F."/>
        </authorList>
    </citation>
    <scope>NUCLEOTIDE SEQUENCE [LARGE SCALE GENOMIC DNA]</scope>
    <source>
        <strain evidence="3">Marx 270</strain>
    </source>
</reference>
<dbReference type="HOGENOM" id="CLU_2264812_0_0_1"/>
<feature type="compositionally biased region" description="Basic residues" evidence="1">
    <location>
        <begin position="10"/>
        <end position="20"/>
    </location>
</feature>
<dbReference type="InParanoid" id="A0A0C3PFY0"/>
<dbReference type="AlphaFoldDB" id="A0A0C3PFY0"/>
<feature type="region of interest" description="Disordered" evidence="1">
    <location>
        <begin position="1"/>
        <end position="31"/>
    </location>
</feature>
<dbReference type="Proteomes" id="UP000054217">
    <property type="component" value="Unassembled WGS sequence"/>
</dbReference>